<dbReference type="PANTHER" id="PTHR24286">
    <property type="entry name" value="CYTOCHROME P450 26"/>
    <property type="match status" value="1"/>
</dbReference>
<dbReference type="EMBL" id="LPXO01000013">
    <property type="protein sequence ID" value="KUF09420.1"/>
    <property type="molecule type" value="Genomic_DNA"/>
</dbReference>
<dbReference type="OrthoDB" id="9764248at2"/>
<evidence type="ECO:0000313" key="10">
    <source>
        <dbReference type="EMBL" id="KUF09420.1"/>
    </source>
</evidence>
<evidence type="ECO:0000256" key="3">
    <source>
        <dbReference type="ARBA" id="ARBA00022617"/>
    </source>
</evidence>
<dbReference type="PROSITE" id="PS00086">
    <property type="entry name" value="CYTOCHROME_P450"/>
    <property type="match status" value="1"/>
</dbReference>
<evidence type="ECO:0000256" key="9">
    <source>
        <dbReference type="RuleBase" id="RU000461"/>
    </source>
</evidence>
<proteinExistence type="inferred from homology"/>
<sequence>MPKDLSHIPAPAQTPLIGNTLDLIRDAYGLHMGCIDAYGEIYRISMFGRWRVCLASAAGTEYILTDPDRIFSGAGGWDTVADLFPGGLFLRDFDDHRTHRRIMTAAFRKPALDSYLAITAPAMAAQVARWPLDRPLRLYPALKDLTLRLGAHVFMGLPVDSPEAPKLNRALSDEIAAGLTVIRKPLPFTRYRRGVTARARLTARFREMIDDRRAGDGADFFSRMCRARDEDGRGWSDDEIVDHFNFLMMAAHDTTASALSALTWYLALHPDWQEALAREVRATGNGPLTPDMLGAMPLTERVFNETMRLMAPVPFIPRLALRGFDWQGTWIPAGTHVTAMPGTVMLDPAHFPDPLRFDPNRFAPDRAEHLSHRFAYAPFGGGAHKCLGLHFSVMQVKSYVRALLSRHRVRLATKRPVQWQRLPIPKPRGGLPIRLHRRD</sequence>
<evidence type="ECO:0000256" key="2">
    <source>
        <dbReference type="ARBA" id="ARBA00010617"/>
    </source>
</evidence>
<dbReference type="AlphaFoldDB" id="A0A0W7WFM3"/>
<keyword evidence="4 8" id="KW-0479">Metal-binding</keyword>
<protein>
    <submittedName>
        <fullName evidence="10">Cytochrome P450</fullName>
    </submittedName>
</protein>
<evidence type="ECO:0000256" key="6">
    <source>
        <dbReference type="ARBA" id="ARBA00023004"/>
    </source>
</evidence>
<dbReference type="InterPro" id="IPR036396">
    <property type="entry name" value="Cyt_P450_sf"/>
</dbReference>
<dbReference type="Gene3D" id="1.10.630.10">
    <property type="entry name" value="Cytochrome P450"/>
    <property type="match status" value="1"/>
</dbReference>
<dbReference type="RefSeq" id="WP_058863496.1">
    <property type="nucleotide sequence ID" value="NZ_LPXO01000013.1"/>
</dbReference>
<comment type="cofactor">
    <cofactor evidence="1 8">
        <name>heme</name>
        <dbReference type="ChEBI" id="CHEBI:30413"/>
    </cofactor>
</comment>
<dbReference type="GO" id="GO:0016705">
    <property type="term" value="F:oxidoreductase activity, acting on paired donors, with incorporation or reduction of molecular oxygen"/>
    <property type="evidence" value="ECO:0007669"/>
    <property type="project" value="InterPro"/>
</dbReference>
<comment type="caution">
    <text evidence="10">The sequence shown here is derived from an EMBL/GenBank/DDBJ whole genome shotgun (WGS) entry which is preliminary data.</text>
</comment>
<evidence type="ECO:0000256" key="5">
    <source>
        <dbReference type="ARBA" id="ARBA00023002"/>
    </source>
</evidence>
<dbReference type="InterPro" id="IPR001128">
    <property type="entry name" value="Cyt_P450"/>
</dbReference>
<dbReference type="GO" id="GO:0004497">
    <property type="term" value="F:monooxygenase activity"/>
    <property type="evidence" value="ECO:0007669"/>
    <property type="project" value="UniProtKB-KW"/>
</dbReference>
<dbReference type="Proteomes" id="UP000054396">
    <property type="component" value="Unassembled WGS sequence"/>
</dbReference>
<name>A0A0W7WFM3_9RHOB</name>
<dbReference type="InterPro" id="IPR002403">
    <property type="entry name" value="Cyt_P450_E_grp-IV"/>
</dbReference>
<comment type="similarity">
    <text evidence="2 9">Belongs to the cytochrome P450 family.</text>
</comment>
<keyword evidence="11" id="KW-1185">Reference proteome</keyword>
<dbReference type="PRINTS" id="PR00385">
    <property type="entry name" value="P450"/>
</dbReference>
<evidence type="ECO:0000256" key="4">
    <source>
        <dbReference type="ARBA" id="ARBA00022723"/>
    </source>
</evidence>
<accession>A0A0W7WFM3</accession>
<keyword evidence="6 8" id="KW-0408">Iron</keyword>
<organism evidence="10 11">
    <name type="scientific">Pseudoponticoccus marisrubri</name>
    <dbReference type="NCBI Taxonomy" id="1685382"/>
    <lineage>
        <taxon>Bacteria</taxon>
        <taxon>Pseudomonadati</taxon>
        <taxon>Pseudomonadota</taxon>
        <taxon>Alphaproteobacteria</taxon>
        <taxon>Rhodobacterales</taxon>
        <taxon>Roseobacteraceae</taxon>
        <taxon>Pseudoponticoccus</taxon>
    </lineage>
</organism>
<dbReference type="SUPFAM" id="SSF48264">
    <property type="entry name" value="Cytochrome P450"/>
    <property type="match status" value="1"/>
</dbReference>
<dbReference type="GO" id="GO:0005506">
    <property type="term" value="F:iron ion binding"/>
    <property type="evidence" value="ECO:0007669"/>
    <property type="project" value="InterPro"/>
</dbReference>
<evidence type="ECO:0000256" key="1">
    <source>
        <dbReference type="ARBA" id="ARBA00001971"/>
    </source>
</evidence>
<dbReference type="PRINTS" id="PR00465">
    <property type="entry name" value="EP450IV"/>
</dbReference>
<dbReference type="InterPro" id="IPR017972">
    <property type="entry name" value="Cyt_P450_CS"/>
</dbReference>
<reference evidence="10 11" key="1">
    <citation type="submission" date="2015-12" db="EMBL/GenBank/DDBJ databases">
        <authorList>
            <person name="Shamseldin A."/>
            <person name="Moawad H."/>
            <person name="Abd El-Rahim W.M."/>
            <person name="Sadowsky M.J."/>
        </authorList>
    </citation>
    <scope>NUCLEOTIDE SEQUENCE [LARGE SCALE GENOMIC DNA]</scope>
    <source>
        <strain evidence="10 11">SJ5A-1</strain>
    </source>
</reference>
<keyword evidence="5 9" id="KW-0560">Oxidoreductase</keyword>
<keyword evidence="7 9" id="KW-0503">Monooxygenase</keyword>
<dbReference type="STRING" id="1685382.AVJ23_17405"/>
<dbReference type="GO" id="GO:0020037">
    <property type="term" value="F:heme binding"/>
    <property type="evidence" value="ECO:0007669"/>
    <property type="project" value="InterPro"/>
</dbReference>
<evidence type="ECO:0000256" key="7">
    <source>
        <dbReference type="ARBA" id="ARBA00023033"/>
    </source>
</evidence>
<evidence type="ECO:0000313" key="11">
    <source>
        <dbReference type="Proteomes" id="UP000054396"/>
    </source>
</evidence>
<gene>
    <name evidence="10" type="ORF">AVJ23_17405</name>
</gene>
<dbReference type="Pfam" id="PF00067">
    <property type="entry name" value="p450"/>
    <property type="match status" value="1"/>
</dbReference>
<evidence type="ECO:0000256" key="8">
    <source>
        <dbReference type="PIRSR" id="PIRSR602403-1"/>
    </source>
</evidence>
<dbReference type="PANTHER" id="PTHR24286:SF24">
    <property type="entry name" value="LANOSTEROL 14-ALPHA DEMETHYLASE"/>
    <property type="match status" value="1"/>
</dbReference>
<feature type="binding site" description="axial binding residue" evidence="8">
    <location>
        <position position="386"/>
    </location>
    <ligand>
        <name>heme</name>
        <dbReference type="ChEBI" id="CHEBI:30413"/>
    </ligand>
    <ligandPart>
        <name>Fe</name>
        <dbReference type="ChEBI" id="CHEBI:18248"/>
    </ligandPart>
</feature>
<keyword evidence="3 8" id="KW-0349">Heme</keyword>
<dbReference type="GO" id="GO:0016125">
    <property type="term" value="P:sterol metabolic process"/>
    <property type="evidence" value="ECO:0007669"/>
    <property type="project" value="TreeGrafter"/>
</dbReference>